<dbReference type="EMBL" id="HG994592">
    <property type="protein sequence ID" value="CAF2828570.1"/>
    <property type="molecule type" value="Genomic_DNA"/>
</dbReference>
<organism evidence="1 2">
    <name type="scientific">Lepeophtheirus salmonis</name>
    <name type="common">Salmon louse</name>
    <name type="synonym">Caligus salmonis</name>
    <dbReference type="NCBI Taxonomy" id="72036"/>
    <lineage>
        <taxon>Eukaryota</taxon>
        <taxon>Metazoa</taxon>
        <taxon>Ecdysozoa</taxon>
        <taxon>Arthropoda</taxon>
        <taxon>Crustacea</taxon>
        <taxon>Multicrustacea</taxon>
        <taxon>Hexanauplia</taxon>
        <taxon>Copepoda</taxon>
        <taxon>Siphonostomatoida</taxon>
        <taxon>Caligidae</taxon>
        <taxon>Lepeophtheirus</taxon>
    </lineage>
</organism>
<dbReference type="Proteomes" id="UP000675881">
    <property type="component" value="Chromosome 13"/>
</dbReference>
<sequence>MAVKRRGEVSRLLRRNPLNKFFSLGSVDLVSFKGRIVDCASASSYQDLLRNHRILLHTRTNEFYKKRQKDPLAELRDACVDMELVKDVKEMEGKKKAELGTIIRDHLFQCGGDPKSFILRPLVLWYSVSMMKSCPRQFVRHLVACKVCQELSSNHLSVFAPYPLASEWQRANIDYAQTKGRLILVMMDADSKWIEAD</sequence>
<proteinExistence type="predicted"/>
<protein>
    <submittedName>
        <fullName evidence="1">(salmon louse) hypothetical protein</fullName>
    </submittedName>
</protein>
<gene>
    <name evidence="1" type="ORF">LSAA_4319</name>
</gene>
<keyword evidence="2" id="KW-1185">Reference proteome</keyword>
<accession>A0A7R8CM47</accession>
<name>A0A7R8CM47_LEPSM</name>
<evidence type="ECO:0000313" key="2">
    <source>
        <dbReference type="Proteomes" id="UP000675881"/>
    </source>
</evidence>
<dbReference type="AlphaFoldDB" id="A0A7R8CM47"/>
<reference evidence="1" key="1">
    <citation type="submission" date="2021-02" db="EMBL/GenBank/DDBJ databases">
        <authorList>
            <person name="Bekaert M."/>
        </authorList>
    </citation>
    <scope>NUCLEOTIDE SEQUENCE</scope>
    <source>
        <strain evidence="1">IoA-00</strain>
    </source>
</reference>
<evidence type="ECO:0000313" key="1">
    <source>
        <dbReference type="EMBL" id="CAF2828570.1"/>
    </source>
</evidence>